<organism evidence="2 3">
    <name type="scientific">Actinacidiphila bryophytorum</name>
    <dbReference type="NCBI Taxonomy" id="1436133"/>
    <lineage>
        <taxon>Bacteria</taxon>
        <taxon>Bacillati</taxon>
        <taxon>Actinomycetota</taxon>
        <taxon>Actinomycetes</taxon>
        <taxon>Kitasatosporales</taxon>
        <taxon>Streptomycetaceae</taxon>
        <taxon>Actinacidiphila</taxon>
    </lineage>
</organism>
<dbReference type="EMBL" id="CAJVAX010000019">
    <property type="protein sequence ID" value="CAG7651863.1"/>
    <property type="molecule type" value="Genomic_DNA"/>
</dbReference>
<accession>A0A9W4MJL8</accession>
<protein>
    <submittedName>
        <fullName evidence="2">Uncharacterized protein</fullName>
    </submittedName>
</protein>
<evidence type="ECO:0000313" key="2">
    <source>
        <dbReference type="EMBL" id="CAG7651863.1"/>
    </source>
</evidence>
<comment type="caution">
    <text evidence="2">The sequence shown here is derived from an EMBL/GenBank/DDBJ whole genome shotgun (WGS) entry which is preliminary data.</text>
</comment>
<gene>
    <name evidence="2" type="ORF">SBRY_50727</name>
</gene>
<name>A0A9W4MJL8_9ACTN</name>
<feature type="region of interest" description="Disordered" evidence="1">
    <location>
        <begin position="1"/>
        <end position="34"/>
    </location>
</feature>
<sequence>MMPLDPVGALRHRRFSGQSGRKSAVPRIQSLAVV</sequence>
<dbReference type="AlphaFoldDB" id="A0A9W4MJL8"/>
<proteinExistence type="predicted"/>
<dbReference type="Proteomes" id="UP001153328">
    <property type="component" value="Unassembled WGS sequence"/>
</dbReference>
<evidence type="ECO:0000313" key="3">
    <source>
        <dbReference type="Proteomes" id="UP001153328"/>
    </source>
</evidence>
<reference evidence="2" key="1">
    <citation type="submission" date="2021-06" db="EMBL/GenBank/DDBJ databases">
        <authorList>
            <person name="Arsene-Ploetze F."/>
        </authorList>
    </citation>
    <scope>NUCLEOTIDE SEQUENCE</scope>
    <source>
        <strain evidence="2">SBRY1</strain>
    </source>
</reference>
<keyword evidence="3" id="KW-1185">Reference proteome</keyword>
<evidence type="ECO:0000256" key="1">
    <source>
        <dbReference type="SAM" id="MobiDB-lite"/>
    </source>
</evidence>